<keyword evidence="5 7" id="KW-1133">Transmembrane helix</keyword>
<dbReference type="SUPFAM" id="SSF103473">
    <property type="entry name" value="MFS general substrate transporter"/>
    <property type="match status" value="1"/>
</dbReference>
<evidence type="ECO:0000256" key="2">
    <source>
        <dbReference type="ARBA" id="ARBA00010992"/>
    </source>
</evidence>
<gene>
    <name evidence="9" type="ORF">Ahy_A04g020881</name>
</gene>
<evidence type="ECO:0000313" key="10">
    <source>
        <dbReference type="Proteomes" id="UP000289738"/>
    </source>
</evidence>
<name>A0A445DIT6_ARAHY</name>
<dbReference type="InterPro" id="IPR050549">
    <property type="entry name" value="MFS_Trehalose_Transporter"/>
</dbReference>
<dbReference type="Proteomes" id="UP000289738">
    <property type="component" value="Chromosome A04"/>
</dbReference>
<dbReference type="InterPro" id="IPR036259">
    <property type="entry name" value="MFS_trans_sf"/>
</dbReference>
<dbReference type="GO" id="GO:0016020">
    <property type="term" value="C:membrane"/>
    <property type="evidence" value="ECO:0007669"/>
    <property type="project" value="UniProtKB-SubCell"/>
</dbReference>
<evidence type="ECO:0000256" key="5">
    <source>
        <dbReference type="ARBA" id="ARBA00022989"/>
    </source>
</evidence>
<dbReference type="SMR" id="A0A445DIT6"/>
<dbReference type="Gramene" id="arahy.Tifrunner.gnm2.ann2.Ah04g080800.1">
    <property type="protein sequence ID" value="arahy.Tifrunner.gnm2.ann2.Ah04g080800.1-CDS"/>
    <property type="gene ID" value="arahy.Tifrunner.gnm2.ann2.Ah04g080800"/>
</dbReference>
<dbReference type="PROSITE" id="PS50850">
    <property type="entry name" value="MFS"/>
    <property type="match status" value="1"/>
</dbReference>
<dbReference type="Gene3D" id="1.20.1250.20">
    <property type="entry name" value="MFS general substrate transporter like domains"/>
    <property type="match status" value="1"/>
</dbReference>
<evidence type="ECO:0000256" key="7">
    <source>
        <dbReference type="SAM" id="Phobius"/>
    </source>
</evidence>
<comment type="similarity">
    <text evidence="2">Belongs to the major facilitator superfamily. Sugar transporter (TC 2.A.1.1) family.</text>
</comment>
<protein>
    <recommendedName>
        <fullName evidence="8">Major facilitator superfamily (MFS) profile domain-containing protein</fullName>
    </recommendedName>
</protein>
<keyword evidence="10" id="KW-1185">Reference proteome</keyword>
<evidence type="ECO:0000256" key="3">
    <source>
        <dbReference type="ARBA" id="ARBA00022597"/>
    </source>
</evidence>
<dbReference type="InterPro" id="IPR005828">
    <property type="entry name" value="MFS_sugar_transport-like"/>
</dbReference>
<keyword evidence="6 7" id="KW-0472">Membrane</keyword>
<proteinExistence type="inferred from homology"/>
<evidence type="ECO:0000256" key="6">
    <source>
        <dbReference type="ARBA" id="ARBA00023136"/>
    </source>
</evidence>
<dbReference type="Pfam" id="PF00083">
    <property type="entry name" value="Sugar_tr"/>
    <property type="match status" value="1"/>
</dbReference>
<dbReference type="EMBL" id="SDMP01000004">
    <property type="protein sequence ID" value="RYR63089.1"/>
    <property type="molecule type" value="Genomic_DNA"/>
</dbReference>
<dbReference type="PANTHER" id="PTHR48021">
    <property type="match status" value="1"/>
</dbReference>
<sequence length="98" mass="10696">MVSPLFFKDPYSLDFGRFFTGYGIGVISYVVPIYIAEIAPKNLRGGLATINQLMIVIRASDSFLIGIVITWRQLALAGTGNERASSTEGENGIPIQAW</sequence>
<dbReference type="PANTHER" id="PTHR48021:SF37">
    <property type="entry name" value="SUGAR TRANSPORTER ERD6-LIKE 16"/>
    <property type="match status" value="1"/>
</dbReference>
<feature type="domain" description="Major facilitator superfamily (MFS) profile" evidence="8">
    <location>
        <begin position="1"/>
        <end position="98"/>
    </location>
</feature>
<dbReference type="InterPro" id="IPR020846">
    <property type="entry name" value="MFS_dom"/>
</dbReference>
<keyword evidence="3" id="KW-0762">Sugar transport</keyword>
<reference evidence="9 10" key="1">
    <citation type="submission" date="2019-01" db="EMBL/GenBank/DDBJ databases">
        <title>Sequencing of cultivated peanut Arachis hypogaea provides insights into genome evolution and oil improvement.</title>
        <authorList>
            <person name="Chen X."/>
        </authorList>
    </citation>
    <scope>NUCLEOTIDE SEQUENCE [LARGE SCALE GENOMIC DNA]</scope>
    <source>
        <strain evidence="10">cv. Fuhuasheng</strain>
        <tissue evidence="9">Leaves</tissue>
    </source>
</reference>
<evidence type="ECO:0000259" key="8">
    <source>
        <dbReference type="PROSITE" id="PS50850"/>
    </source>
</evidence>
<evidence type="ECO:0000256" key="1">
    <source>
        <dbReference type="ARBA" id="ARBA00004141"/>
    </source>
</evidence>
<keyword evidence="3" id="KW-0813">Transport</keyword>
<evidence type="ECO:0000313" key="9">
    <source>
        <dbReference type="EMBL" id="RYR63089.1"/>
    </source>
</evidence>
<organism evidence="9 10">
    <name type="scientific">Arachis hypogaea</name>
    <name type="common">Peanut</name>
    <dbReference type="NCBI Taxonomy" id="3818"/>
    <lineage>
        <taxon>Eukaryota</taxon>
        <taxon>Viridiplantae</taxon>
        <taxon>Streptophyta</taxon>
        <taxon>Embryophyta</taxon>
        <taxon>Tracheophyta</taxon>
        <taxon>Spermatophyta</taxon>
        <taxon>Magnoliopsida</taxon>
        <taxon>eudicotyledons</taxon>
        <taxon>Gunneridae</taxon>
        <taxon>Pentapetalae</taxon>
        <taxon>rosids</taxon>
        <taxon>fabids</taxon>
        <taxon>Fabales</taxon>
        <taxon>Fabaceae</taxon>
        <taxon>Papilionoideae</taxon>
        <taxon>50 kb inversion clade</taxon>
        <taxon>dalbergioids sensu lato</taxon>
        <taxon>Dalbergieae</taxon>
        <taxon>Pterocarpus clade</taxon>
        <taxon>Arachis</taxon>
    </lineage>
</organism>
<comment type="subcellular location">
    <subcellularLocation>
        <location evidence="1">Membrane</location>
        <topology evidence="1">Multi-pass membrane protein</topology>
    </subcellularLocation>
</comment>
<dbReference type="GO" id="GO:0022857">
    <property type="term" value="F:transmembrane transporter activity"/>
    <property type="evidence" value="ECO:0007669"/>
    <property type="project" value="InterPro"/>
</dbReference>
<keyword evidence="4 7" id="KW-0812">Transmembrane</keyword>
<comment type="caution">
    <text evidence="9">The sequence shown here is derived from an EMBL/GenBank/DDBJ whole genome shotgun (WGS) entry which is preliminary data.</text>
</comment>
<dbReference type="AlphaFoldDB" id="A0A445DIT6"/>
<accession>A0A445DIT6</accession>
<evidence type="ECO:0000256" key="4">
    <source>
        <dbReference type="ARBA" id="ARBA00022692"/>
    </source>
</evidence>
<feature type="transmembrane region" description="Helical" evidence="7">
    <location>
        <begin position="15"/>
        <end position="35"/>
    </location>
</feature>